<dbReference type="AlphaFoldDB" id="A0A2N1PUH3"/>
<evidence type="ECO:0000256" key="1">
    <source>
        <dbReference type="ARBA" id="ARBA00022737"/>
    </source>
</evidence>
<feature type="repeat" description="TPR" evidence="3">
    <location>
        <begin position="100"/>
        <end position="133"/>
    </location>
</feature>
<evidence type="ECO:0000313" key="6">
    <source>
        <dbReference type="Proteomes" id="UP000233256"/>
    </source>
</evidence>
<keyword evidence="1" id="KW-0677">Repeat</keyword>
<dbReference type="InterPro" id="IPR051685">
    <property type="entry name" value="Ycf3/AcsC/BcsC/TPR_MFPF"/>
</dbReference>
<evidence type="ECO:0000256" key="2">
    <source>
        <dbReference type="ARBA" id="ARBA00022803"/>
    </source>
</evidence>
<dbReference type="Pfam" id="PF13414">
    <property type="entry name" value="TPR_11"/>
    <property type="match status" value="1"/>
</dbReference>
<dbReference type="EMBL" id="PGXC01000001">
    <property type="protein sequence ID" value="PKK91980.1"/>
    <property type="molecule type" value="Genomic_DNA"/>
</dbReference>
<dbReference type="PANTHER" id="PTHR44943:SF8">
    <property type="entry name" value="TPR REPEAT-CONTAINING PROTEIN MJ0263"/>
    <property type="match status" value="1"/>
</dbReference>
<sequence length="349" mass="39179">MISCSGGNMFTVPYSCRKNLSRNLLLLLVITSMLFAGCGDGNSKNELDISDDLIDESAIFENSSDFVYDNSQNLVKGKNTSNTYMIGLLKEKIATEPENTTLLNNIGFEMYKARRFEEALAYFNKALELDPEMGACHNNMGLIYFQQGLREKAAEAFQKCIDVDPDFVQAYSSLGLINFRLGRMTEAKTALSKALELNLKQTSELTEKMTVLKDKVVTDEDTKTLQSMEQELATKRSNDSISHNNLGLIYYQEQNFDKAEEHFIKALEADTKISVCLYNLGMIAMQKKNLTRARDYFRKYLAIYPDQINARAKLQEIEVALMNMAGSGEHPNTPAPAPAPMGLRVPDSQ</sequence>
<dbReference type="InterPro" id="IPR019734">
    <property type="entry name" value="TPR_rpt"/>
</dbReference>
<proteinExistence type="predicted"/>
<organism evidence="5 6">
    <name type="scientific">Candidatus Wallbacteria bacterium HGW-Wallbacteria-1</name>
    <dbReference type="NCBI Taxonomy" id="2013854"/>
    <lineage>
        <taxon>Bacteria</taxon>
        <taxon>Candidatus Walliibacteriota</taxon>
    </lineage>
</organism>
<gene>
    <name evidence="5" type="ORF">CVV64_00770</name>
</gene>
<feature type="region of interest" description="Disordered" evidence="4">
    <location>
        <begin position="328"/>
        <end position="349"/>
    </location>
</feature>
<feature type="repeat" description="TPR" evidence="3">
    <location>
        <begin position="168"/>
        <end position="201"/>
    </location>
</feature>
<keyword evidence="2 3" id="KW-0802">TPR repeat</keyword>
<dbReference type="InterPro" id="IPR011990">
    <property type="entry name" value="TPR-like_helical_dom_sf"/>
</dbReference>
<evidence type="ECO:0000256" key="4">
    <source>
        <dbReference type="SAM" id="MobiDB-lite"/>
    </source>
</evidence>
<dbReference type="PROSITE" id="PS50005">
    <property type="entry name" value="TPR"/>
    <property type="match status" value="5"/>
</dbReference>
<accession>A0A2N1PUH3</accession>
<dbReference type="PANTHER" id="PTHR44943">
    <property type="entry name" value="CELLULOSE SYNTHASE OPERON PROTEIN C"/>
    <property type="match status" value="1"/>
</dbReference>
<dbReference type="Pfam" id="PF07719">
    <property type="entry name" value="TPR_2"/>
    <property type="match status" value="1"/>
</dbReference>
<dbReference type="PROSITE" id="PS50293">
    <property type="entry name" value="TPR_REGION"/>
    <property type="match status" value="1"/>
</dbReference>
<dbReference type="Proteomes" id="UP000233256">
    <property type="component" value="Unassembled WGS sequence"/>
</dbReference>
<dbReference type="InterPro" id="IPR013105">
    <property type="entry name" value="TPR_2"/>
</dbReference>
<feature type="repeat" description="TPR" evidence="3">
    <location>
        <begin position="274"/>
        <end position="307"/>
    </location>
</feature>
<comment type="caution">
    <text evidence="5">The sequence shown here is derived from an EMBL/GenBank/DDBJ whole genome shotgun (WGS) entry which is preliminary data.</text>
</comment>
<reference evidence="5 6" key="1">
    <citation type="journal article" date="2017" name="ISME J.">
        <title>Potential for microbial H2 and metal transformations associated with novel bacteria and archaea in deep terrestrial subsurface sediments.</title>
        <authorList>
            <person name="Hernsdorf A.W."/>
            <person name="Amano Y."/>
            <person name="Miyakawa K."/>
            <person name="Ise K."/>
            <person name="Suzuki Y."/>
            <person name="Anantharaman K."/>
            <person name="Probst A."/>
            <person name="Burstein D."/>
            <person name="Thomas B.C."/>
            <person name="Banfield J.F."/>
        </authorList>
    </citation>
    <scope>NUCLEOTIDE SEQUENCE [LARGE SCALE GENOMIC DNA]</scope>
    <source>
        <strain evidence="5">HGW-Wallbacteria-1</strain>
    </source>
</reference>
<evidence type="ECO:0000256" key="3">
    <source>
        <dbReference type="PROSITE-ProRule" id="PRU00339"/>
    </source>
</evidence>
<dbReference type="Gene3D" id="1.25.40.10">
    <property type="entry name" value="Tetratricopeptide repeat domain"/>
    <property type="match status" value="2"/>
</dbReference>
<evidence type="ECO:0000313" key="5">
    <source>
        <dbReference type="EMBL" id="PKK91980.1"/>
    </source>
</evidence>
<dbReference type="SUPFAM" id="SSF48452">
    <property type="entry name" value="TPR-like"/>
    <property type="match status" value="1"/>
</dbReference>
<name>A0A2N1PUH3_9BACT</name>
<feature type="repeat" description="TPR" evidence="3">
    <location>
        <begin position="240"/>
        <end position="273"/>
    </location>
</feature>
<dbReference type="Pfam" id="PF13424">
    <property type="entry name" value="TPR_12"/>
    <property type="match status" value="1"/>
</dbReference>
<dbReference type="SMART" id="SM00028">
    <property type="entry name" value="TPR"/>
    <property type="match status" value="5"/>
</dbReference>
<feature type="repeat" description="TPR" evidence="3">
    <location>
        <begin position="134"/>
        <end position="167"/>
    </location>
</feature>
<protein>
    <submittedName>
        <fullName evidence="5">Uncharacterized protein</fullName>
    </submittedName>
</protein>